<comment type="similarity">
    <text evidence="2">Belongs to the GMC oxidoreductase family.</text>
</comment>
<dbReference type="SUPFAM" id="SSF54373">
    <property type="entry name" value="FAD-linked reductases, C-terminal domain"/>
    <property type="match status" value="1"/>
</dbReference>
<dbReference type="SUPFAM" id="SSF51905">
    <property type="entry name" value="FAD/NAD(P)-binding domain"/>
    <property type="match status" value="1"/>
</dbReference>
<dbReference type="Pfam" id="PF00732">
    <property type="entry name" value="GMC_oxred_N"/>
    <property type="match status" value="1"/>
</dbReference>
<dbReference type="GO" id="GO:0016020">
    <property type="term" value="C:membrane"/>
    <property type="evidence" value="ECO:0007669"/>
    <property type="project" value="TreeGrafter"/>
</dbReference>
<evidence type="ECO:0000256" key="2">
    <source>
        <dbReference type="ARBA" id="ARBA00010790"/>
    </source>
</evidence>
<dbReference type="PROSITE" id="PS00624">
    <property type="entry name" value="GMC_OXRED_2"/>
    <property type="match status" value="1"/>
</dbReference>
<organism evidence="7">
    <name type="scientific">marine metagenome</name>
    <dbReference type="NCBI Taxonomy" id="408172"/>
    <lineage>
        <taxon>unclassified sequences</taxon>
        <taxon>metagenomes</taxon>
        <taxon>ecological metagenomes</taxon>
    </lineage>
</organism>
<accession>A0A382AQZ1</accession>
<gene>
    <name evidence="7" type="ORF">METZ01_LOCUS156809</name>
</gene>
<dbReference type="Pfam" id="PF05199">
    <property type="entry name" value="GMC_oxred_C"/>
    <property type="match status" value="1"/>
</dbReference>
<dbReference type="Gene3D" id="3.50.50.60">
    <property type="entry name" value="FAD/NAD(P)-binding domain"/>
    <property type="match status" value="1"/>
</dbReference>
<evidence type="ECO:0000256" key="1">
    <source>
        <dbReference type="ARBA" id="ARBA00001974"/>
    </source>
</evidence>
<reference evidence="7" key="1">
    <citation type="submission" date="2018-05" db="EMBL/GenBank/DDBJ databases">
        <authorList>
            <person name="Lanie J.A."/>
            <person name="Ng W.-L."/>
            <person name="Kazmierczak K.M."/>
            <person name="Andrzejewski T.M."/>
            <person name="Davidsen T.M."/>
            <person name="Wayne K.J."/>
            <person name="Tettelin H."/>
            <person name="Glass J.I."/>
            <person name="Rusch D."/>
            <person name="Podicherti R."/>
            <person name="Tsui H.-C.T."/>
            <person name="Winkler M.E."/>
        </authorList>
    </citation>
    <scope>NUCLEOTIDE SEQUENCE</scope>
</reference>
<dbReference type="GO" id="GO:0050660">
    <property type="term" value="F:flavin adenine dinucleotide binding"/>
    <property type="evidence" value="ECO:0007669"/>
    <property type="project" value="InterPro"/>
</dbReference>
<dbReference type="EMBL" id="UINC01026462">
    <property type="protein sequence ID" value="SVB03955.1"/>
    <property type="molecule type" value="Genomic_DNA"/>
</dbReference>
<keyword evidence="4" id="KW-0274">FAD</keyword>
<protein>
    <recommendedName>
        <fullName evidence="5 6">Glucose-methanol-choline oxidoreductase N-terminal domain-containing protein</fullName>
    </recommendedName>
</protein>
<evidence type="ECO:0000256" key="4">
    <source>
        <dbReference type="ARBA" id="ARBA00022827"/>
    </source>
</evidence>
<feature type="domain" description="Glucose-methanol-choline oxidoreductase N-terminal" evidence="6">
    <location>
        <begin position="255"/>
        <end position="269"/>
    </location>
</feature>
<comment type="cofactor">
    <cofactor evidence="1">
        <name>FAD</name>
        <dbReference type="ChEBI" id="CHEBI:57692"/>
    </cofactor>
</comment>
<dbReference type="InterPro" id="IPR000172">
    <property type="entry name" value="GMC_OxRdtase_N"/>
</dbReference>
<dbReference type="PROSITE" id="PS00623">
    <property type="entry name" value="GMC_OXRED_1"/>
    <property type="match status" value="1"/>
</dbReference>
<dbReference type="PROSITE" id="PS51257">
    <property type="entry name" value="PROKAR_LIPOPROTEIN"/>
    <property type="match status" value="1"/>
</dbReference>
<evidence type="ECO:0000313" key="7">
    <source>
        <dbReference type="EMBL" id="SVB03955.1"/>
    </source>
</evidence>
<dbReference type="InterPro" id="IPR007867">
    <property type="entry name" value="GMC_OxRtase_C"/>
</dbReference>
<proteinExistence type="inferred from homology"/>
<keyword evidence="3" id="KW-0285">Flavoprotein</keyword>
<evidence type="ECO:0000256" key="3">
    <source>
        <dbReference type="ARBA" id="ARBA00022630"/>
    </source>
</evidence>
<dbReference type="PIRSF" id="PIRSF000137">
    <property type="entry name" value="Alcohol_oxidase"/>
    <property type="match status" value="1"/>
</dbReference>
<evidence type="ECO:0000259" key="6">
    <source>
        <dbReference type="PROSITE" id="PS00624"/>
    </source>
</evidence>
<dbReference type="AlphaFoldDB" id="A0A382AQZ1"/>
<dbReference type="NCBIfam" id="NF002550">
    <property type="entry name" value="PRK02106.1"/>
    <property type="match status" value="1"/>
</dbReference>
<dbReference type="GO" id="GO:0008812">
    <property type="term" value="F:choline dehydrogenase activity"/>
    <property type="evidence" value="ECO:0007669"/>
    <property type="project" value="TreeGrafter"/>
</dbReference>
<feature type="domain" description="Glucose-methanol-choline oxidoreductase N-terminal" evidence="5">
    <location>
        <begin position="82"/>
        <end position="105"/>
    </location>
</feature>
<dbReference type="PANTHER" id="PTHR11552:SF147">
    <property type="entry name" value="CHOLINE DEHYDROGENASE, MITOCHONDRIAL"/>
    <property type="match status" value="1"/>
</dbReference>
<dbReference type="InterPro" id="IPR036188">
    <property type="entry name" value="FAD/NAD-bd_sf"/>
</dbReference>
<dbReference type="Gene3D" id="3.30.410.40">
    <property type="match status" value="1"/>
</dbReference>
<evidence type="ECO:0000259" key="5">
    <source>
        <dbReference type="PROSITE" id="PS00623"/>
    </source>
</evidence>
<dbReference type="GO" id="GO:0019285">
    <property type="term" value="P:glycine betaine biosynthetic process from choline"/>
    <property type="evidence" value="ECO:0007669"/>
    <property type="project" value="TreeGrafter"/>
</dbReference>
<sequence>MDKLFDYIIVGAGSAGCVLANRLTEDSDTSVLLLEYGGKDDSIFVQMPTALQIPMNMPRFNWFFNSEPEPNLENRLVDVSRGKGLGGSSSINGMIYVRGNACDLDLWEELGATGWAYRDCLPYYKKAENCAYGEDEYRGGSGPLHTCNGTGMKNPLYEAFINAGNEAGYGITDDYNGYRQEGMSKMDMTVKGGVRCSTANAYLKPVLHRENLTVITEALTKRVILEGRKAVGVESEIDGDTHQVKATKEVILSAGSVGSPQILQMSGIGPTNVLREAGIDTLHELPGVGENLHDHLESVIQYETNLPVSLNRHMGPLGKFLIGARWFLFKSGLGATNHFESTGFIRTHAGVKWPNVQFHFLPAVVRYDGKGNSGPHGYQIHFGINRLRSRGWVRAKSKNPLEKPTIAMNHFQDQRDIDDYRMAFRLTREIGLQPAFDPYRKMEIDPGDLVQTDDEVDAWVRENVETAYHPTCTCKIGADDDEMAVVDAKCRVRGIDSLRIVDSSIFPTVPNGNTNAATIMAGEKAADIIRGKEPLPPSNAKTYVAPNWETKQREGVAVRPIL</sequence>
<dbReference type="InterPro" id="IPR012132">
    <property type="entry name" value="GMC_OxRdtase"/>
</dbReference>
<name>A0A382AQZ1_9ZZZZ</name>
<dbReference type="PANTHER" id="PTHR11552">
    <property type="entry name" value="GLUCOSE-METHANOL-CHOLINE GMC OXIDOREDUCTASE"/>
    <property type="match status" value="1"/>
</dbReference>